<protein>
    <submittedName>
        <fullName evidence="3">Acyltransferase</fullName>
    </submittedName>
</protein>
<feature type="transmembrane region" description="Helical" evidence="1">
    <location>
        <begin position="156"/>
        <end position="173"/>
    </location>
</feature>
<feature type="transmembrane region" description="Helical" evidence="1">
    <location>
        <begin position="217"/>
        <end position="238"/>
    </location>
</feature>
<proteinExistence type="predicted"/>
<feature type="transmembrane region" description="Helical" evidence="1">
    <location>
        <begin position="309"/>
        <end position="333"/>
    </location>
</feature>
<dbReference type="PANTHER" id="PTHR23028">
    <property type="entry name" value="ACETYLTRANSFERASE"/>
    <property type="match status" value="1"/>
</dbReference>
<feature type="transmembrane region" description="Helical" evidence="1">
    <location>
        <begin position="125"/>
        <end position="149"/>
    </location>
</feature>
<evidence type="ECO:0000313" key="3">
    <source>
        <dbReference type="EMBL" id="GAA1992037.1"/>
    </source>
</evidence>
<keyword evidence="3" id="KW-0012">Acyltransferase</keyword>
<feature type="transmembrane region" description="Helical" evidence="1">
    <location>
        <begin position="44"/>
        <end position="65"/>
    </location>
</feature>
<dbReference type="EMBL" id="BAAAPU010000011">
    <property type="protein sequence ID" value="GAA1992037.1"/>
    <property type="molecule type" value="Genomic_DNA"/>
</dbReference>
<dbReference type="InterPro" id="IPR002656">
    <property type="entry name" value="Acyl_transf_3_dom"/>
</dbReference>
<evidence type="ECO:0000256" key="1">
    <source>
        <dbReference type="SAM" id="Phobius"/>
    </source>
</evidence>
<dbReference type="InterPro" id="IPR050879">
    <property type="entry name" value="Acyltransferase_3"/>
</dbReference>
<dbReference type="RefSeq" id="WP_344066397.1">
    <property type="nucleotide sequence ID" value="NZ_BAAAPU010000011.1"/>
</dbReference>
<feature type="transmembrane region" description="Helical" evidence="1">
    <location>
        <begin position="244"/>
        <end position="264"/>
    </location>
</feature>
<feature type="transmembrane region" description="Helical" evidence="1">
    <location>
        <begin position="284"/>
        <end position="303"/>
    </location>
</feature>
<dbReference type="PANTHER" id="PTHR23028:SF131">
    <property type="entry name" value="BLR2367 PROTEIN"/>
    <property type="match status" value="1"/>
</dbReference>
<accession>A0ABN2STD1</accession>
<keyword evidence="1" id="KW-0812">Transmembrane</keyword>
<feature type="transmembrane region" description="Helical" evidence="1">
    <location>
        <begin position="185"/>
        <end position="205"/>
    </location>
</feature>
<feature type="transmembrane region" description="Helical" evidence="1">
    <location>
        <begin position="86"/>
        <end position="105"/>
    </location>
</feature>
<dbReference type="Proteomes" id="UP001500013">
    <property type="component" value="Unassembled WGS sequence"/>
</dbReference>
<feature type="domain" description="Acyltransferase 3" evidence="2">
    <location>
        <begin position="11"/>
        <end position="330"/>
    </location>
</feature>
<keyword evidence="1" id="KW-0472">Membrane</keyword>
<gene>
    <name evidence="3" type="ORF">GCM10009817_37730</name>
</gene>
<dbReference type="GO" id="GO:0016746">
    <property type="term" value="F:acyltransferase activity"/>
    <property type="evidence" value="ECO:0007669"/>
    <property type="project" value="UniProtKB-KW"/>
</dbReference>
<reference evidence="3 4" key="1">
    <citation type="journal article" date="2019" name="Int. J. Syst. Evol. Microbiol.">
        <title>The Global Catalogue of Microorganisms (GCM) 10K type strain sequencing project: providing services to taxonomists for standard genome sequencing and annotation.</title>
        <authorList>
            <consortium name="The Broad Institute Genomics Platform"/>
            <consortium name="The Broad Institute Genome Sequencing Center for Infectious Disease"/>
            <person name="Wu L."/>
            <person name="Ma J."/>
        </authorList>
    </citation>
    <scope>NUCLEOTIDE SEQUENCE [LARGE SCALE GENOMIC DNA]</scope>
    <source>
        <strain evidence="3 4">JCM 15628</strain>
    </source>
</reference>
<dbReference type="Pfam" id="PF01757">
    <property type="entry name" value="Acyl_transf_3"/>
    <property type="match status" value="1"/>
</dbReference>
<feature type="transmembrane region" description="Helical" evidence="1">
    <location>
        <begin position="12"/>
        <end position="32"/>
    </location>
</feature>
<keyword evidence="4" id="KW-1185">Reference proteome</keyword>
<evidence type="ECO:0000313" key="4">
    <source>
        <dbReference type="Proteomes" id="UP001500013"/>
    </source>
</evidence>
<organism evidence="3 4">
    <name type="scientific">Terrabacter lapilli</name>
    <dbReference type="NCBI Taxonomy" id="436231"/>
    <lineage>
        <taxon>Bacteria</taxon>
        <taxon>Bacillati</taxon>
        <taxon>Actinomycetota</taxon>
        <taxon>Actinomycetes</taxon>
        <taxon>Micrococcales</taxon>
        <taxon>Intrasporangiaceae</taxon>
        <taxon>Terrabacter</taxon>
    </lineage>
</organism>
<keyword evidence="3" id="KW-0808">Transferase</keyword>
<name>A0ABN2STD1_9MICO</name>
<sequence>MRNPSLRHLQSLTSLRFLAALMVLVFHLSLFAPGLDPLGRLTSVGYVGVTFFFVLSGFVLTYSWGSGTSAGRFYRRRFARVYPVHVLFVVVAMLPIGTSPNWGALPLNLLLVQAWSPDDTVARSFSGVAWSLSCEFFFYAVFPLLARWLLRARRPLTVGSALLALAFVTGVGAETHSRDWALWLFHLPAFRIVEFACGSLAAIALTRGWVPPLRVRWAAVLVLTCYLAGLCLPVLIGYRVEDRWAFTLAMVPGFVALISACAHLDLTDTPTVLHRRTMVSLGEWSYCIYMAHPFVILLTRPLLRSASLTGAVIGCLVVTIVVIGVSFLLYTTFESPLERLLRGRGDTRVSREPMQPQLQLHGAPVPSVVPRSVRALTGHFLRSTMNRPVDPTSL</sequence>
<keyword evidence="1" id="KW-1133">Transmembrane helix</keyword>
<evidence type="ECO:0000259" key="2">
    <source>
        <dbReference type="Pfam" id="PF01757"/>
    </source>
</evidence>
<comment type="caution">
    <text evidence="3">The sequence shown here is derived from an EMBL/GenBank/DDBJ whole genome shotgun (WGS) entry which is preliminary data.</text>
</comment>